<evidence type="ECO:0000313" key="2">
    <source>
        <dbReference type="EMBL" id="RYQ21847.1"/>
    </source>
</evidence>
<evidence type="ECO:0000313" key="3">
    <source>
        <dbReference type="Proteomes" id="UP000294221"/>
    </source>
</evidence>
<dbReference type="InterPro" id="IPR013783">
    <property type="entry name" value="Ig-like_fold"/>
</dbReference>
<evidence type="ECO:0000259" key="1">
    <source>
        <dbReference type="Pfam" id="PF17802"/>
    </source>
</evidence>
<dbReference type="EMBL" id="RYUN01000006">
    <property type="protein sequence ID" value="RYQ21847.1"/>
    <property type="molecule type" value="Genomic_DNA"/>
</dbReference>
<protein>
    <recommendedName>
        <fullName evidence="1">SpaA-like prealbumin fold domain-containing protein</fullName>
    </recommendedName>
</protein>
<dbReference type="Pfam" id="PF17802">
    <property type="entry name" value="SpaA"/>
    <property type="match status" value="1"/>
</dbReference>
<dbReference type="AlphaFoldDB" id="A0A4Q5AA18"/>
<dbReference type="Gene3D" id="2.60.40.10">
    <property type="entry name" value="Immunoglobulins"/>
    <property type="match status" value="1"/>
</dbReference>
<feature type="domain" description="SpaA-like prealbumin fold" evidence="1">
    <location>
        <begin position="186"/>
        <end position="280"/>
    </location>
</feature>
<dbReference type="Proteomes" id="UP000294221">
    <property type="component" value="Unassembled WGS sequence"/>
</dbReference>
<organism evidence="2 3">
    <name type="scientific">Bifidobacterium pseudolongum subsp. pseudolongum</name>
    <dbReference type="NCBI Taxonomy" id="31954"/>
    <lineage>
        <taxon>Bacteria</taxon>
        <taxon>Bacillati</taxon>
        <taxon>Actinomycetota</taxon>
        <taxon>Actinomycetes</taxon>
        <taxon>Bifidobacteriales</taxon>
        <taxon>Bifidobacteriaceae</taxon>
        <taxon>Bifidobacterium</taxon>
    </lineage>
</organism>
<proteinExistence type="predicted"/>
<sequence>MIIPFAEAGHDRHTSCPASVCWCAMHGCGGEDERHVVGRAMLRCCSGGHADCRGAAVRWHATGHGREATSQLPPIRQSRRATAGATTGCAWVPWASARCSAPPQVPRRLAWLASIRISPRSRPAAPAAPSGYWRNPTTYHFTVENGSVAWTGSTKPEVVEAAGTGAGSAASGSGGATAWIANSPTKIEWSKIDRETGQILGGSSWNLQQQVNSEWKTLNVVTDCTQAPCKAEPEDVQYYDADPKPGAFRVERLPVGTYGIVEQPMEGYHPHGHRYTFTVDGTLSIGGVALASGAKQVLDKAIGNWRLCCLMWRCVVEGGDVRGGAVAYWPSCRNRRPNSRCVARWFRYGVVPSLLRVVLSWVRRLLHTKKGRASFRRSGGPQRFSMITHTVSARLMISNTTGRNPAHTMMYFDVRTSTSSILQTAQWTLLLMGSSLAWNGLLWSFVHFVHHERANDHCAHDHLQSIHHGGRHSEAQSVRSR</sequence>
<gene>
    <name evidence="2" type="ORF">PG2054B_0329</name>
</gene>
<reference evidence="2 3" key="1">
    <citation type="submission" date="2018-12" db="EMBL/GenBank/DDBJ databases">
        <title>Unveiling genomic diversity among members of the Bifidobacterium pseudolongum species, a widely distributed gut commensal of the animal kingdom.</title>
        <authorList>
            <person name="Lugli G.A."/>
            <person name="Duranti S."/>
            <person name="Albert K."/>
            <person name="Mancabelli L."/>
            <person name="Napoli S."/>
            <person name="Viappiani A."/>
            <person name="Anzalone R."/>
            <person name="Longhi G."/>
            <person name="Milani C."/>
            <person name="Turroni F."/>
            <person name="Alessandri G."/>
            <person name="Sela D.A."/>
            <person name="Van Sinderen D."/>
            <person name="Ventura M."/>
        </authorList>
    </citation>
    <scope>NUCLEOTIDE SEQUENCE [LARGE SCALE GENOMIC DNA]</scope>
    <source>
        <strain evidence="2 3">2054B</strain>
    </source>
</reference>
<accession>A0A4Q5AA18</accession>
<name>A0A4Q5AA18_9BIFI</name>
<dbReference type="InterPro" id="IPR041033">
    <property type="entry name" value="SpaA_PFL_dom_1"/>
</dbReference>
<comment type="caution">
    <text evidence="2">The sequence shown here is derived from an EMBL/GenBank/DDBJ whole genome shotgun (WGS) entry which is preliminary data.</text>
</comment>
<dbReference type="GO" id="GO:0005975">
    <property type="term" value="P:carbohydrate metabolic process"/>
    <property type="evidence" value="ECO:0007669"/>
    <property type="project" value="UniProtKB-ARBA"/>
</dbReference>